<evidence type="ECO:0000256" key="1">
    <source>
        <dbReference type="SAM" id="Phobius"/>
    </source>
</evidence>
<accession>A0ABY5NK84</accession>
<feature type="transmembrane region" description="Helical" evidence="1">
    <location>
        <begin position="120"/>
        <end position="142"/>
    </location>
</feature>
<name>A0ABY5NK84_9MICO</name>
<sequence length="165" mass="15911">MRAFSSTWPALFAWGAGLVHIALGASIVAGSAPAPAIVVVVLLLLLGAGELVWGAASLRAGRIVVPRTKVAGAVGGIALAAAALAVGCAPVAVAAALVLATAAACVSARRKDPAPGRSRSWTTTVGTVAGAILVAALVTPALSTADTAAHSGQLPAGSHDPHAGH</sequence>
<dbReference type="Proteomes" id="UP001054811">
    <property type="component" value="Chromosome"/>
</dbReference>
<evidence type="ECO:0000313" key="2">
    <source>
        <dbReference type="EMBL" id="UUT35583.1"/>
    </source>
</evidence>
<protein>
    <submittedName>
        <fullName evidence="2">Uncharacterized protein</fullName>
    </submittedName>
</protein>
<dbReference type="EMBL" id="CP091139">
    <property type="protein sequence ID" value="UUT35583.1"/>
    <property type="molecule type" value="Genomic_DNA"/>
</dbReference>
<reference evidence="2" key="1">
    <citation type="submission" date="2022-01" db="EMBL/GenBank/DDBJ databases">
        <title>Microbacterium eymi and Microbacterium rhizovicinus sp. nov., isolated from the rhizospheric soil of Elymus tsukushiensis, a plant native to the Dokdo Islands, Republic of Korea.</title>
        <authorList>
            <person name="Hwang Y.J."/>
        </authorList>
    </citation>
    <scope>NUCLEOTIDE SEQUENCE</scope>
    <source>
        <strain evidence="2">KUDC0405</strain>
    </source>
</reference>
<keyword evidence="1" id="KW-0472">Membrane</keyword>
<dbReference type="RefSeq" id="WP_259612192.1">
    <property type="nucleotide sequence ID" value="NZ_CP091139.2"/>
</dbReference>
<feature type="transmembrane region" description="Helical" evidence="1">
    <location>
        <begin position="34"/>
        <end position="56"/>
    </location>
</feature>
<proteinExistence type="predicted"/>
<evidence type="ECO:0000313" key="3">
    <source>
        <dbReference type="Proteomes" id="UP001054811"/>
    </source>
</evidence>
<keyword evidence="1" id="KW-0812">Transmembrane</keyword>
<gene>
    <name evidence="2" type="ORF">L2X98_19930</name>
</gene>
<organism evidence="2 3">
    <name type="scientific">Microbacterium elymi</name>
    <dbReference type="NCBI Taxonomy" id="2909587"/>
    <lineage>
        <taxon>Bacteria</taxon>
        <taxon>Bacillati</taxon>
        <taxon>Actinomycetota</taxon>
        <taxon>Actinomycetes</taxon>
        <taxon>Micrococcales</taxon>
        <taxon>Microbacteriaceae</taxon>
        <taxon>Microbacterium</taxon>
    </lineage>
</organism>
<keyword evidence="1" id="KW-1133">Transmembrane helix</keyword>
<keyword evidence="3" id="KW-1185">Reference proteome</keyword>